<organism evidence="6 7">
    <name type="scientific">Spiroplasma monobiae MQ-1</name>
    <dbReference type="NCBI Taxonomy" id="1336748"/>
    <lineage>
        <taxon>Bacteria</taxon>
        <taxon>Bacillati</taxon>
        <taxon>Mycoplasmatota</taxon>
        <taxon>Mollicutes</taxon>
        <taxon>Entomoplasmatales</taxon>
        <taxon>Spiroplasmataceae</taxon>
        <taxon>Spiroplasma</taxon>
    </lineage>
</organism>
<dbReference type="EC" id="3.5.99.6" evidence="4"/>
<evidence type="ECO:0000259" key="5">
    <source>
        <dbReference type="Pfam" id="PF01182"/>
    </source>
</evidence>
<accession>A0A2K9LU32</accession>
<keyword evidence="3 4" id="KW-0119">Carbohydrate metabolism</keyword>
<dbReference type="PANTHER" id="PTHR11280:SF5">
    <property type="entry name" value="GLUCOSAMINE-6-PHOSPHATE ISOMERASE"/>
    <property type="match status" value="1"/>
</dbReference>
<comment type="caution">
    <text evidence="4">Lacks conserved residue(s) required for the propagation of feature annotation.</text>
</comment>
<evidence type="ECO:0000313" key="7">
    <source>
        <dbReference type="Proteomes" id="UP000234790"/>
    </source>
</evidence>
<dbReference type="GO" id="GO:0006046">
    <property type="term" value="P:N-acetylglucosamine catabolic process"/>
    <property type="evidence" value="ECO:0007669"/>
    <property type="project" value="UniProtKB-UniRule"/>
</dbReference>
<protein>
    <recommendedName>
        <fullName evidence="4">Glucosamine-6-phosphate deaminase</fullName>
        <ecNumber evidence="4">3.5.99.6</ecNumber>
    </recommendedName>
    <alternativeName>
        <fullName evidence="4">GlcN6P deaminase</fullName>
        <shortName evidence="4">GNPDA</shortName>
    </alternativeName>
    <alternativeName>
        <fullName evidence="4">Glucosamine-6-phosphate isomerase</fullName>
    </alternativeName>
</protein>
<evidence type="ECO:0000256" key="4">
    <source>
        <dbReference type="HAMAP-Rule" id="MF_01241"/>
    </source>
</evidence>
<dbReference type="CDD" id="cd01399">
    <property type="entry name" value="GlcN6P_deaminase"/>
    <property type="match status" value="1"/>
</dbReference>
<evidence type="ECO:0000313" key="6">
    <source>
        <dbReference type="EMBL" id="AUM62401.1"/>
    </source>
</evidence>
<dbReference type="UniPathway" id="UPA00629">
    <property type="reaction ID" value="UER00684"/>
</dbReference>
<keyword evidence="2 4" id="KW-0378">Hydrolase</keyword>
<dbReference type="Gene3D" id="3.40.50.1360">
    <property type="match status" value="1"/>
</dbReference>
<reference evidence="6 7" key="1">
    <citation type="submission" date="2017-12" db="EMBL/GenBank/DDBJ databases">
        <title>Complete genome sequence of Spiroplasma monobiae MQ-1 (ATCC 33825).</title>
        <authorList>
            <person name="Tsai Y.-M."/>
            <person name="Lo W.-S."/>
            <person name="Wu P.-S."/>
            <person name="Cho S.-T."/>
            <person name="Kuo C.-H."/>
        </authorList>
    </citation>
    <scope>NUCLEOTIDE SEQUENCE [LARGE SCALE GENOMIC DNA]</scope>
    <source>
        <strain evidence="6 7">MQ-1</strain>
    </source>
</reference>
<gene>
    <name evidence="4 6" type="primary">nagB</name>
    <name evidence="6" type="ORF">SMONO_v1c01500</name>
</gene>
<dbReference type="GO" id="GO:0019262">
    <property type="term" value="P:N-acetylneuraminate catabolic process"/>
    <property type="evidence" value="ECO:0007669"/>
    <property type="project" value="UniProtKB-UniRule"/>
</dbReference>
<proteinExistence type="inferred from homology"/>
<dbReference type="OrthoDB" id="9791139at2"/>
<dbReference type="KEGG" id="smoo:SMONO_v1c01500"/>
<dbReference type="InterPro" id="IPR037171">
    <property type="entry name" value="NagB/RpiA_transferase-like"/>
</dbReference>
<name>A0A2K9LU32_SPISQ</name>
<feature type="active site" description="For ring-opening step" evidence="4">
    <location>
        <position position="135"/>
    </location>
</feature>
<comment type="function">
    <text evidence="4">Catalyzes the reversible isomerization-deamination of glucosamine 6-phosphate (GlcN6P) to form fructose 6-phosphate (Fru6P) and ammonium ion.</text>
</comment>
<dbReference type="GO" id="GO:0006043">
    <property type="term" value="P:glucosamine catabolic process"/>
    <property type="evidence" value="ECO:0007669"/>
    <property type="project" value="TreeGrafter"/>
</dbReference>
<feature type="active site" description="Proton acceptor; for enolization step" evidence="4">
    <location>
        <position position="67"/>
    </location>
</feature>
<dbReference type="RefSeq" id="WP_101780453.1">
    <property type="nucleotide sequence ID" value="NZ_CP025543.1"/>
</dbReference>
<keyword evidence="7" id="KW-1185">Reference proteome</keyword>
<evidence type="ECO:0000256" key="3">
    <source>
        <dbReference type="ARBA" id="ARBA00023277"/>
    </source>
</evidence>
<sequence>MKIIRVKDNKEAGEIVSDILLEEVKANSKVVLGLATGSSPISTYENIILKTKDQKIDWSGVTTFNLDEYKGLESDHIQSYRYFMNEKLFNHINILKENTYIPSGLINSDEEAKKYDKLIKEKGGIDLQLLGLGINGHVGFNEPGSDFEGLTSIVDLTKSTIEANSRFFENQDEVPTQAISMGLKSIMSTGKIVLIATGESKAEAVKHLVEGPISIEWPCSILLNHQNVTIVIDEGAAKLLK</sequence>
<comment type="similarity">
    <text evidence="4">Belongs to the glucosamine/galactosamine-6-phosphate isomerase family. NagB subfamily.</text>
</comment>
<feature type="domain" description="Glucosamine/galactosamine-6-phosphate isomerase" evidence="5">
    <location>
        <begin position="13"/>
        <end position="228"/>
    </location>
</feature>
<dbReference type="NCBIfam" id="TIGR00502">
    <property type="entry name" value="nagB"/>
    <property type="match status" value="1"/>
</dbReference>
<dbReference type="EMBL" id="CP025543">
    <property type="protein sequence ID" value="AUM62401.1"/>
    <property type="molecule type" value="Genomic_DNA"/>
</dbReference>
<dbReference type="Proteomes" id="UP000234790">
    <property type="component" value="Chromosome"/>
</dbReference>
<dbReference type="HAMAP" id="MF_01241">
    <property type="entry name" value="GlcN6P_deamin"/>
    <property type="match status" value="1"/>
</dbReference>
<feature type="active site" description="Proton acceptor; for ring-opening step" evidence="4">
    <location>
        <position position="137"/>
    </location>
</feature>
<dbReference type="PANTHER" id="PTHR11280">
    <property type="entry name" value="GLUCOSAMINE-6-PHOSPHATE ISOMERASE"/>
    <property type="match status" value="1"/>
</dbReference>
<dbReference type="GO" id="GO:0042802">
    <property type="term" value="F:identical protein binding"/>
    <property type="evidence" value="ECO:0007669"/>
    <property type="project" value="TreeGrafter"/>
</dbReference>
<dbReference type="InterPro" id="IPR004547">
    <property type="entry name" value="Glucosamine6P_isomerase"/>
</dbReference>
<dbReference type="GO" id="GO:0005975">
    <property type="term" value="P:carbohydrate metabolic process"/>
    <property type="evidence" value="ECO:0007669"/>
    <property type="project" value="InterPro"/>
</dbReference>
<dbReference type="InterPro" id="IPR018321">
    <property type="entry name" value="Glucosamine6P_isomerase_CS"/>
</dbReference>
<dbReference type="AlphaFoldDB" id="A0A2K9LU32"/>
<dbReference type="FunFam" id="3.40.50.1360:FF:000003">
    <property type="entry name" value="Glucosamine-6-phosphate deaminase"/>
    <property type="match status" value="1"/>
</dbReference>
<dbReference type="InterPro" id="IPR006148">
    <property type="entry name" value="Glc/Gal-6P_isomerase"/>
</dbReference>
<dbReference type="SUPFAM" id="SSF100950">
    <property type="entry name" value="NagB/RpiA/CoA transferase-like"/>
    <property type="match status" value="1"/>
</dbReference>
<evidence type="ECO:0000256" key="2">
    <source>
        <dbReference type="ARBA" id="ARBA00022801"/>
    </source>
</evidence>
<comment type="catalytic activity">
    <reaction evidence="1 4">
        <text>alpha-D-glucosamine 6-phosphate + H2O = beta-D-fructose 6-phosphate + NH4(+)</text>
        <dbReference type="Rhea" id="RHEA:12172"/>
        <dbReference type="ChEBI" id="CHEBI:15377"/>
        <dbReference type="ChEBI" id="CHEBI:28938"/>
        <dbReference type="ChEBI" id="CHEBI:57634"/>
        <dbReference type="ChEBI" id="CHEBI:75989"/>
        <dbReference type="EC" id="3.5.99.6"/>
    </reaction>
</comment>
<dbReference type="GO" id="GO:0005737">
    <property type="term" value="C:cytoplasm"/>
    <property type="evidence" value="ECO:0007669"/>
    <property type="project" value="TreeGrafter"/>
</dbReference>
<evidence type="ECO:0000256" key="1">
    <source>
        <dbReference type="ARBA" id="ARBA00000644"/>
    </source>
</evidence>
<dbReference type="Pfam" id="PF01182">
    <property type="entry name" value="Glucosamine_iso"/>
    <property type="match status" value="1"/>
</dbReference>
<comment type="pathway">
    <text evidence="4">Amino-sugar metabolism; N-acetylneuraminate degradation; D-fructose 6-phosphate from N-acetylneuraminate: step 5/5.</text>
</comment>
<dbReference type="PROSITE" id="PS01161">
    <property type="entry name" value="GLC_GALNAC_ISOMERASE"/>
    <property type="match status" value="1"/>
</dbReference>
<dbReference type="GO" id="GO:0004342">
    <property type="term" value="F:glucosamine-6-phosphate deaminase activity"/>
    <property type="evidence" value="ECO:0007669"/>
    <property type="project" value="UniProtKB-UniRule"/>
</dbReference>
<feature type="active site" description="For ring-opening step" evidence="4">
    <location>
        <position position="142"/>
    </location>
</feature>